<evidence type="ECO:0000256" key="6">
    <source>
        <dbReference type="SAM" id="SignalP"/>
    </source>
</evidence>
<gene>
    <name evidence="8" type="ORF">DEVEQU_02068</name>
</gene>
<evidence type="ECO:0000256" key="1">
    <source>
        <dbReference type="ARBA" id="ARBA00004442"/>
    </source>
</evidence>
<dbReference type="InterPro" id="IPR027385">
    <property type="entry name" value="Beta-barrel_OMP"/>
</dbReference>
<dbReference type="InterPro" id="IPR011250">
    <property type="entry name" value="OMP/PagP_B-barrel"/>
</dbReference>
<evidence type="ECO:0000256" key="5">
    <source>
        <dbReference type="ARBA" id="ARBA00038306"/>
    </source>
</evidence>
<protein>
    <recommendedName>
        <fullName evidence="7">Outer membrane protein beta-barrel domain-containing protein</fullName>
    </recommendedName>
</protein>
<evidence type="ECO:0000313" key="9">
    <source>
        <dbReference type="Proteomes" id="UP000268844"/>
    </source>
</evidence>
<dbReference type="Gene3D" id="2.40.160.20">
    <property type="match status" value="1"/>
</dbReference>
<keyword evidence="9" id="KW-1185">Reference proteome</keyword>
<evidence type="ECO:0000256" key="4">
    <source>
        <dbReference type="ARBA" id="ARBA00023237"/>
    </source>
</evidence>
<feature type="chain" id="PRO_5019487685" description="Outer membrane protein beta-barrel domain-containing protein" evidence="6">
    <location>
        <begin position="24"/>
        <end position="270"/>
    </location>
</feature>
<comment type="similarity">
    <text evidence="5">Belongs to the Omp25/RopB family.</text>
</comment>
<sequence length="270" mass="27212">MSNFGRVFLGVALLAGAASSANAQQVTDWTGFYASVFAGYALDPQQAGSSSTTIPPTPSGGYVISGVSSGANTRIDGVFGGVGAGYNYQVNQFVLGVDGAVHIGGLSKGTSSLEQYTAYDAVDTASIRIASNLKVNVDWYSTFAGTLGVAFDEGWLVSVKGGLAVANVSSSATANLDFATTNPAFPGGVPFAPGSTSNSASSSQLVMGPTIGLGVAKKLSQNVSVGVEYAYVGLPTVNAPQPVLILGAGGGSTPVDMGFHTLKGSLKYHF</sequence>
<dbReference type="PANTHER" id="PTHR34001">
    <property type="entry name" value="BLL7405 PROTEIN"/>
    <property type="match status" value="1"/>
</dbReference>
<reference evidence="8 9" key="1">
    <citation type="submission" date="2018-12" db="EMBL/GenBank/DDBJ databases">
        <authorList>
            <person name="Criscuolo A."/>
        </authorList>
    </citation>
    <scope>NUCLEOTIDE SEQUENCE [LARGE SCALE GENOMIC DNA]</scope>
    <source>
        <strain evidence="8">ACIP1116281</strain>
    </source>
</reference>
<accession>A0A447IBX3</accession>
<evidence type="ECO:0000259" key="7">
    <source>
        <dbReference type="Pfam" id="PF13505"/>
    </source>
</evidence>
<evidence type="ECO:0000256" key="3">
    <source>
        <dbReference type="ARBA" id="ARBA00023136"/>
    </source>
</evidence>
<dbReference type="GO" id="GO:0009279">
    <property type="term" value="C:cell outer membrane"/>
    <property type="evidence" value="ECO:0007669"/>
    <property type="project" value="UniProtKB-SubCell"/>
</dbReference>
<dbReference type="RefSeq" id="WP_126150467.1">
    <property type="nucleotide sequence ID" value="NZ_JBHTMH010000004.1"/>
</dbReference>
<dbReference type="Pfam" id="PF13505">
    <property type="entry name" value="OMP_b-brl"/>
    <property type="match status" value="1"/>
</dbReference>
<dbReference type="Proteomes" id="UP000268844">
    <property type="component" value="Unassembled WGS sequence"/>
</dbReference>
<proteinExistence type="inferred from homology"/>
<evidence type="ECO:0000256" key="2">
    <source>
        <dbReference type="ARBA" id="ARBA00022729"/>
    </source>
</evidence>
<dbReference type="OrthoDB" id="8256193at2"/>
<dbReference type="InterPro" id="IPR051692">
    <property type="entry name" value="OMP-like"/>
</dbReference>
<keyword evidence="3" id="KW-0472">Membrane</keyword>
<keyword evidence="4" id="KW-0998">Cell outer membrane</keyword>
<evidence type="ECO:0000313" key="8">
    <source>
        <dbReference type="EMBL" id="VDS04927.1"/>
    </source>
</evidence>
<dbReference type="EMBL" id="UZWD01000025">
    <property type="protein sequence ID" value="VDS04927.1"/>
    <property type="molecule type" value="Genomic_DNA"/>
</dbReference>
<dbReference type="SUPFAM" id="SSF56925">
    <property type="entry name" value="OMPA-like"/>
    <property type="match status" value="1"/>
</dbReference>
<dbReference type="AlphaFoldDB" id="A0A447IBX3"/>
<dbReference type="PANTHER" id="PTHR34001:SF3">
    <property type="entry name" value="BLL7405 PROTEIN"/>
    <property type="match status" value="1"/>
</dbReference>
<organism evidence="8 9">
    <name type="scientific">Devosia equisanguinis</name>
    <dbReference type="NCBI Taxonomy" id="2490941"/>
    <lineage>
        <taxon>Bacteria</taxon>
        <taxon>Pseudomonadati</taxon>
        <taxon>Pseudomonadota</taxon>
        <taxon>Alphaproteobacteria</taxon>
        <taxon>Hyphomicrobiales</taxon>
        <taxon>Devosiaceae</taxon>
        <taxon>Devosia</taxon>
    </lineage>
</organism>
<feature type="domain" description="Outer membrane protein beta-barrel" evidence="7">
    <location>
        <begin position="12"/>
        <end position="270"/>
    </location>
</feature>
<comment type="subcellular location">
    <subcellularLocation>
        <location evidence="1">Cell outer membrane</location>
    </subcellularLocation>
</comment>
<feature type="signal peptide" evidence="6">
    <location>
        <begin position="1"/>
        <end position="23"/>
    </location>
</feature>
<name>A0A447IBX3_9HYPH</name>
<keyword evidence="2 6" id="KW-0732">Signal</keyword>